<dbReference type="PhylomeDB" id="M1VYL2"/>
<dbReference type="GO" id="GO:0045454">
    <property type="term" value="P:cell redox homeostasis"/>
    <property type="evidence" value="ECO:0007669"/>
    <property type="project" value="EnsemblFungi"/>
</dbReference>
<dbReference type="InterPro" id="IPR036188">
    <property type="entry name" value="FAD/NAD-bd_sf"/>
</dbReference>
<feature type="binding site" evidence="17">
    <location>
        <begin position="184"/>
        <end position="191"/>
    </location>
    <ligand>
        <name>NAD(+)</name>
        <dbReference type="ChEBI" id="CHEBI:57540"/>
    </ligand>
</feature>
<evidence type="ECO:0000256" key="20">
    <source>
        <dbReference type="RuleBase" id="RU365016"/>
    </source>
</evidence>
<feature type="binding site" evidence="17">
    <location>
        <position position="119"/>
    </location>
    <ligand>
        <name>FAD</name>
        <dbReference type="ChEBI" id="CHEBI:57692"/>
    </ligand>
</feature>
<evidence type="ECO:0000256" key="3">
    <source>
        <dbReference type="ARBA" id="ARBA00007532"/>
    </source>
</evidence>
<evidence type="ECO:0000256" key="13">
    <source>
        <dbReference type="ARBA" id="ARBA00023284"/>
    </source>
</evidence>
<reference evidence="23 24" key="1">
    <citation type="journal article" date="2013" name="PLoS Genet.">
        <title>Plant-symbiotic fungi as chemical engineers: Multi-genome analysis of the Clavicipitaceae reveals dynamics of alkaloid loci.</title>
        <authorList>
            <person name="Schardl C.L."/>
            <person name="Young C.A."/>
            <person name="Hesse U."/>
            <person name="Amyotte S.G."/>
            <person name="Andreeva K."/>
            <person name="Calie P.J."/>
            <person name="Fleetwood D.J."/>
            <person name="Haws D.C."/>
            <person name="Moore N."/>
            <person name="Oeser B."/>
            <person name="Panaccione D.G."/>
            <person name="Schweri K.K."/>
            <person name="Voisey C.R."/>
            <person name="Farman M.L."/>
            <person name="Jaromczyk J.W."/>
            <person name="Roe B.A."/>
            <person name="O'Sullivan D.M."/>
            <person name="Scott B."/>
            <person name="Tudzynski P."/>
            <person name="An Z."/>
            <person name="Arnaoudova E.G."/>
            <person name="Bullock C.T."/>
            <person name="Charlton N.D."/>
            <person name="Chen L."/>
            <person name="Cox M."/>
            <person name="Dinkins R.D."/>
            <person name="Florea S."/>
            <person name="Glenn A.E."/>
            <person name="Gordon A."/>
            <person name="Gueldener U."/>
            <person name="Harris D.R."/>
            <person name="Hollin W."/>
            <person name="Jaromczyk J."/>
            <person name="Johnson R.D."/>
            <person name="Khan A.K."/>
            <person name="Leistner E."/>
            <person name="Leuchtmann A."/>
            <person name="Li C."/>
            <person name="Liu J."/>
            <person name="Liu J."/>
            <person name="Liu M."/>
            <person name="Mace W."/>
            <person name="Machado C."/>
            <person name="Nagabhyru P."/>
            <person name="Pan J."/>
            <person name="Schmid J."/>
            <person name="Sugawara K."/>
            <person name="Steiner U."/>
            <person name="Takach J.E."/>
            <person name="Tanaka E."/>
            <person name="Webb J.S."/>
            <person name="Wilson E.V."/>
            <person name="Wiseman J.L."/>
            <person name="Yoshida R."/>
            <person name="Zeng Z."/>
        </authorList>
    </citation>
    <scope>NUCLEOTIDE SEQUENCE [LARGE SCALE GENOMIC DNA]</scope>
    <source>
        <strain evidence="23 24">20.1</strain>
    </source>
</reference>
<keyword evidence="7 19" id="KW-0285">Flavoprotein</keyword>
<protein>
    <recommendedName>
        <fullName evidence="5 20">Glutathione reductase</fullName>
        <ecNumber evidence="4 20">1.8.1.7</ecNumber>
    </recommendedName>
</protein>
<dbReference type="GO" id="GO:0004362">
    <property type="term" value="F:glutathione-disulfide reductase (NADPH) activity"/>
    <property type="evidence" value="ECO:0007669"/>
    <property type="project" value="UniProtKB-EC"/>
</dbReference>
<dbReference type="InterPro" id="IPR004099">
    <property type="entry name" value="Pyr_nucl-diS_OxRdtase_dimer"/>
</dbReference>
<evidence type="ECO:0000256" key="4">
    <source>
        <dbReference type="ARBA" id="ARBA00012607"/>
    </source>
</evidence>
<evidence type="ECO:0000259" key="21">
    <source>
        <dbReference type="Pfam" id="PF02852"/>
    </source>
</evidence>
<feature type="disulfide bond" description="Redox-active" evidence="18">
    <location>
        <begin position="46"/>
        <end position="51"/>
    </location>
</feature>
<dbReference type="NCBIfam" id="TIGR01421">
    <property type="entry name" value="gluta_reduc_1"/>
    <property type="match status" value="1"/>
</dbReference>
<dbReference type="Pfam" id="PF07992">
    <property type="entry name" value="Pyr_redox_2"/>
    <property type="match status" value="1"/>
</dbReference>
<dbReference type="InterPro" id="IPR012999">
    <property type="entry name" value="Pyr_OxRdtase_I_AS"/>
</dbReference>
<dbReference type="FunFam" id="3.30.390.30:FF:000003">
    <property type="entry name" value="Glutathione reductase"/>
    <property type="match status" value="1"/>
</dbReference>
<comment type="catalytic activity">
    <reaction evidence="14 20">
        <text>2 glutathione + NADP(+) = glutathione disulfide + NADPH + H(+)</text>
        <dbReference type="Rhea" id="RHEA:11740"/>
        <dbReference type="ChEBI" id="CHEBI:15378"/>
        <dbReference type="ChEBI" id="CHEBI:57783"/>
        <dbReference type="ChEBI" id="CHEBI:57925"/>
        <dbReference type="ChEBI" id="CHEBI:58297"/>
        <dbReference type="ChEBI" id="CHEBI:58349"/>
        <dbReference type="EC" id="1.8.1.7"/>
    </reaction>
</comment>
<comment type="cofactor">
    <cofactor evidence="17">
        <name>FAD</name>
        <dbReference type="ChEBI" id="CHEBI:57692"/>
    </cofactor>
    <text evidence="17">Binds 1 FAD per subunit.</text>
</comment>
<evidence type="ECO:0000256" key="11">
    <source>
        <dbReference type="ARBA" id="ARBA00023128"/>
    </source>
</evidence>
<evidence type="ECO:0000256" key="10">
    <source>
        <dbReference type="ARBA" id="ARBA00023002"/>
    </source>
</evidence>
<dbReference type="EMBL" id="CAGA01000078">
    <property type="protein sequence ID" value="CCE34157.1"/>
    <property type="molecule type" value="Genomic_DNA"/>
</dbReference>
<evidence type="ECO:0000256" key="9">
    <source>
        <dbReference type="ARBA" id="ARBA00022857"/>
    </source>
</evidence>
<evidence type="ECO:0000256" key="15">
    <source>
        <dbReference type="ARBA" id="ARBA00056905"/>
    </source>
</evidence>
<sequence length="469" mass="50714">MAPITKEIDYLVLGGGSGGLGSARMASSKFGAKALVVEASRLGGTCVNVGCVPKKVTYNAAAIAETIHDAKAYGFSVEQTAPFDWTTFKNKRDAYIKRLNGIYERNLSNDKVEYLHGWGRFVSKNQVEVTQDDGSKVLVNAKKILLAVGGRPTAPPSIPGAELGMNSDGFFDIDKQPKKVAIVGAGYIAVEFAGMFNALGTETHLFIRHKTFLRNFDPMIQESVTKEYERLGVHVHKESQASKVEKGADGKLTVTYKDAQGNESSVSDVDHLIWAVGRVPETDKIGLKEIGVKTNEKGYVVVDEYQNSSVDNIYALGDVTGQVELTPVAIAAGRKLAHRLFGPAEFSTLKLDYSNIPSVVFSHPEVGSIGLTEPQAIEKFGKDNIKVYKTSFTAMYYAMMEPEQKGPTSYKLIVTGPEEKIVGLHIMGLGSGEMLQGFGVAIKMGATKADFDSCVAIHPTSAEELVTLK</sequence>
<keyword evidence="11" id="KW-0496">Mitochondrion</keyword>
<dbReference type="GO" id="GO:0050661">
    <property type="term" value="F:NADP binding"/>
    <property type="evidence" value="ECO:0007669"/>
    <property type="project" value="InterPro"/>
</dbReference>
<organism evidence="23 24">
    <name type="scientific">Claviceps purpurea (strain 20.1)</name>
    <name type="common">Ergot fungus</name>
    <name type="synonym">Sphacelia segetum</name>
    <dbReference type="NCBI Taxonomy" id="1111077"/>
    <lineage>
        <taxon>Eukaryota</taxon>
        <taxon>Fungi</taxon>
        <taxon>Dikarya</taxon>
        <taxon>Ascomycota</taxon>
        <taxon>Pezizomycotina</taxon>
        <taxon>Sordariomycetes</taxon>
        <taxon>Hypocreomycetidae</taxon>
        <taxon>Hypocreales</taxon>
        <taxon>Clavicipitaceae</taxon>
        <taxon>Claviceps</taxon>
    </lineage>
</organism>
<evidence type="ECO:0000256" key="5">
    <source>
        <dbReference type="ARBA" id="ARBA00017111"/>
    </source>
</evidence>
<feature type="binding site" evidence="17">
    <location>
        <position position="55"/>
    </location>
    <ligand>
        <name>FAD</name>
        <dbReference type="ChEBI" id="CHEBI:57692"/>
    </ligand>
</feature>
<dbReference type="PRINTS" id="PR00368">
    <property type="entry name" value="FADPNR"/>
</dbReference>
<keyword evidence="17" id="KW-0520">NAD</keyword>
<dbReference type="Gene3D" id="3.50.50.60">
    <property type="entry name" value="FAD/NAD(P)-binding domain"/>
    <property type="match status" value="2"/>
</dbReference>
<keyword evidence="6 20" id="KW-0963">Cytoplasm</keyword>
<dbReference type="InterPro" id="IPR046952">
    <property type="entry name" value="GSHR/TRXR-like"/>
</dbReference>
<evidence type="ECO:0000256" key="16">
    <source>
        <dbReference type="PIRSR" id="PIRSR000350-2"/>
    </source>
</evidence>
<keyword evidence="12" id="KW-1015">Disulfide bond</keyword>
<dbReference type="InterPro" id="IPR016156">
    <property type="entry name" value="FAD/NAD-linked_Rdtase_dimer_sf"/>
</dbReference>
<comment type="function">
    <text evidence="15 20">Catalyzes the reduction of glutathione disulfide (GSSG) to reduced glutathione (GSH). Constitutes the major mechanism to maintain a high GSH:GSSG ratio in the cytosol.</text>
</comment>
<accession>M1VYL2</accession>
<dbReference type="GO" id="GO:0034599">
    <property type="term" value="P:cellular response to oxidative stress"/>
    <property type="evidence" value="ECO:0007669"/>
    <property type="project" value="TreeGrafter"/>
</dbReference>
<proteinExistence type="inferred from homology"/>
<keyword evidence="10 19" id="KW-0560">Oxidoreductase</keyword>
<dbReference type="GO" id="GO:0005829">
    <property type="term" value="C:cytosol"/>
    <property type="evidence" value="ECO:0007669"/>
    <property type="project" value="EnsemblFungi"/>
</dbReference>
<dbReference type="InterPro" id="IPR023753">
    <property type="entry name" value="FAD/NAD-binding_dom"/>
</dbReference>
<keyword evidence="24" id="KW-1185">Reference proteome</keyword>
<dbReference type="VEuPathDB" id="FungiDB:CPUR_08089"/>
<comment type="subcellular location">
    <subcellularLocation>
        <location evidence="2 20">Cytoplasm</location>
    </subcellularLocation>
    <subcellularLocation>
        <location evidence="1">Mitochondrion</location>
    </subcellularLocation>
</comment>
<dbReference type="PRINTS" id="PR00411">
    <property type="entry name" value="PNDRDTASEI"/>
</dbReference>
<dbReference type="Pfam" id="PF02852">
    <property type="entry name" value="Pyr_redox_dim"/>
    <property type="match status" value="1"/>
</dbReference>
<evidence type="ECO:0000256" key="6">
    <source>
        <dbReference type="ARBA" id="ARBA00022490"/>
    </source>
</evidence>
<dbReference type="GO" id="GO:0005739">
    <property type="term" value="C:mitochondrion"/>
    <property type="evidence" value="ECO:0007669"/>
    <property type="project" value="UniProtKB-SubCell"/>
</dbReference>
<dbReference type="PROSITE" id="PS00076">
    <property type="entry name" value="PYRIDINE_REDOX_1"/>
    <property type="match status" value="1"/>
</dbReference>
<evidence type="ECO:0000313" key="23">
    <source>
        <dbReference type="EMBL" id="CCE34157.1"/>
    </source>
</evidence>
<feature type="domain" description="FAD/NAD(P)-binding" evidence="22">
    <location>
        <begin position="9"/>
        <end position="333"/>
    </location>
</feature>
<dbReference type="AlphaFoldDB" id="M1VYL2"/>
<evidence type="ECO:0000256" key="1">
    <source>
        <dbReference type="ARBA" id="ARBA00004173"/>
    </source>
</evidence>
<evidence type="ECO:0000313" key="24">
    <source>
        <dbReference type="Proteomes" id="UP000016801"/>
    </source>
</evidence>
<keyword evidence="8 17" id="KW-0274">FAD</keyword>
<gene>
    <name evidence="23" type="ORF">CPUR_08089</name>
</gene>
<evidence type="ECO:0000256" key="7">
    <source>
        <dbReference type="ARBA" id="ARBA00022630"/>
    </source>
</evidence>
<evidence type="ECO:0000259" key="22">
    <source>
        <dbReference type="Pfam" id="PF07992"/>
    </source>
</evidence>
<dbReference type="Proteomes" id="UP000016801">
    <property type="component" value="Unassembled WGS sequence"/>
</dbReference>
<dbReference type="PIRSF" id="PIRSF000350">
    <property type="entry name" value="Mercury_reductase_MerA"/>
    <property type="match status" value="1"/>
</dbReference>
<feature type="domain" description="Pyridine nucleotide-disulphide oxidoreductase dimerisation" evidence="21">
    <location>
        <begin position="356"/>
        <end position="467"/>
    </location>
</feature>
<feature type="binding site" evidence="17">
    <location>
        <position position="318"/>
    </location>
    <ligand>
        <name>FAD</name>
        <dbReference type="ChEBI" id="CHEBI:57692"/>
    </ligand>
</feature>
<feature type="binding site" evidence="17">
    <location>
        <position position="277"/>
    </location>
    <ligand>
        <name>NAD(+)</name>
        <dbReference type="ChEBI" id="CHEBI:57540"/>
    </ligand>
</feature>
<keyword evidence="9 20" id="KW-0521">NADP</keyword>
<evidence type="ECO:0000256" key="12">
    <source>
        <dbReference type="ARBA" id="ARBA00023157"/>
    </source>
</evidence>
<evidence type="ECO:0000256" key="18">
    <source>
        <dbReference type="PIRSR" id="PIRSR000350-4"/>
    </source>
</evidence>
<dbReference type="Gene3D" id="3.30.390.30">
    <property type="match status" value="1"/>
</dbReference>
<dbReference type="InterPro" id="IPR006322">
    <property type="entry name" value="Glutathione_Rdtase_euk/bac"/>
</dbReference>
<evidence type="ECO:0000256" key="14">
    <source>
        <dbReference type="ARBA" id="ARBA00049142"/>
    </source>
</evidence>
<dbReference type="STRING" id="1111077.M1VYL2"/>
<evidence type="ECO:0000256" key="2">
    <source>
        <dbReference type="ARBA" id="ARBA00004496"/>
    </source>
</evidence>
<name>M1VYL2_CLAP2</name>
<dbReference type="InterPro" id="IPR001100">
    <property type="entry name" value="Pyr_nuc-diS_OxRdtase"/>
</dbReference>
<dbReference type="HOGENOM" id="CLU_016755_2_2_1"/>
<dbReference type="SUPFAM" id="SSF51905">
    <property type="entry name" value="FAD/NAD(P)-binding domain"/>
    <property type="match status" value="1"/>
</dbReference>
<dbReference type="SUPFAM" id="SSF55424">
    <property type="entry name" value="FAD/NAD-linked reductases, dimerisation (C-terminal) domain"/>
    <property type="match status" value="1"/>
</dbReference>
<evidence type="ECO:0000256" key="19">
    <source>
        <dbReference type="RuleBase" id="RU003691"/>
    </source>
</evidence>
<dbReference type="OrthoDB" id="5956163at2759"/>
<keyword evidence="13 19" id="KW-0676">Redox-active center</keyword>
<feature type="active site" description="Proton acceptor" evidence="16">
    <location>
        <position position="458"/>
    </location>
</feature>
<dbReference type="PANTHER" id="PTHR42737:SF2">
    <property type="entry name" value="GLUTATHIONE REDUCTASE"/>
    <property type="match status" value="1"/>
</dbReference>
<dbReference type="GO" id="GO:0006749">
    <property type="term" value="P:glutathione metabolic process"/>
    <property type="evidence" value="ECO:0007669"/>
    <property type="project" value="EnsemblFungi"/>
</dbReference>
<dbReference type="FunFam" id="3.50.50.60:FF:000141">
    <property type="entry name" value="Glutathione reductase"/>
    <property type="match status" value="1"/>
</dbReference>
<keyword evidence="17" id="KW-0547">Nucleotide-binding</keyword>
<dbReference type="PANTHER" id="PTHR42737">
    <property type="entry name" value="GLUTATHIONE REDUCTASE"/>
    <property type="match status" value="1"/>
</dbReference>
<dbReference type="NCBIfam" id="NF004776">
    <property type="entry name" value="PRK06116.1"/>
    <property type="match status" value="1"/>
</dbReference>
<evidence type="ECO:0000256" key="8">
    <source>
        <dbReference type="ARBA" id="ARBA00022827"/>
    </source>
</evidence>
<dbReference type="eggNOG" id="KOG0405">
    <property type="taxonomic scope" value="Eukaryota"/>
</dbReference>
<comment type="similarity">
    <text evidence="3 19">Belongs to the class-I pyridine nucleotide-disulfide oxidoreductase family.</text>
</comment>
<dbReference type="EC" id="1.8.1.7" evidence="4 20"/>
<dbReference type="FunFam" id="3.50.50.60:FF:000671">
    <property type="entry name" value="Thioredoxin reductase 2, tandem duplicate 1"/>
    <property type="match status" value="1"/>
</dbReference>
<dbReference type="GO" id="GO:0050660">
    <property type="term" value="F:flavin adenine dinucleotide binding"/>
    <property type="evidence" value="ECO:0007669"/>
    <property type="project" value="InterPro"/>
</dbReference>
<comment type="caution">
    <text evidence="23">The sequence shown here is derived from an EMBL/GenBank/DDBJ whole genome shotgun (WGS) entry which is preliminary data.</text>
</comment>
<evidence type="ECO:0000256" key="17">
    <source>
        <dbReference type="PIRSR" id="PIRSR000350-3"/>
    </source>
</evidence>